<feature type="compositionally biased region" description="Acidic residues" evidence="6">
    <location>
        <begin position="369"/>
        <end position="381"/>
    </location>
</feature>
<protein>
    <recommendedName>
        <fullName evidence="7">HTH myb-type domain-containing protein</fullName>
    </recommendedName>
</protein>
<reference evidence="8" key="1">
    <citation type="submission" date="2021-01" db="UniProtKB">
        <authorList>
            <consortium name="EnsemblPlants"/>
        </authorList>
    </citation>
    <scope>IDENTIFICATION</scope>
</reference>
<feature type="domain" description="HTH myb-type" evidence="7">
    <location>
        <begin position="246"/>
        <end position="304"/>
    </location>
</feature>
<dbReference type="InterPro" id="IPR001005">
    <property type="entry name" value="SANT/Myb"/>
</dbReference>
<dbReference type="GO" id="GO:0003700">
    <property type="term" value="F:DNA-binding transcription factor activity"/>
    <property type="evidence" value="ECO:0007669"/>
    <property type="project" value="InterPro"/>
</dbReference>
<comment type="subcellular location">
    <subcellularLocation>
        <location evidence="1">Nucleus</location>
    </subcellularLocation>
</comment>
<evidence type="ECO:0000259" key="7">
    <source>
        <dbReference type="PROSITE" id="PS51294"/>
    </source>
</evidence>
<dbReference type="Proteomes" id="UP000594263">
    <property type="component" value="Unplaced"/>
</dbReference>
<evidence type="ECO:0000256" key="5">
    <source>
        <dbReference type="ARBA" id="ARBA00023242"/>
    </source>
</evidence>
<evidence type="ECO:0000256" key="4">
    <source>
        <dbReference type="ARBA" id="ARBA00023163"/>
    </source>
</evidence>
<dbReference type="Gene3D" id="1.10.10.60">
    <property type="entry name" value="Homeodomain-like"/>
    <property type="match status" value="1"/>
</dbReference>
<dbReference type="FunFam" id="1.10.10.60:FF:000002">
    <property type="entry name" value="Myb family transcription factor"/>
    <property type="match status" value="1"/>
</dbReference>
<dbReference type="InterPro" id="IPR058673">
    <property type="entry name" value="HHO5-like_N"/>
</dbReference>
<dbReference type="InterPro" id="IPR017930">
    <property type="entry name" value="Myb_dom"/>
</dbReference>
<dbReference type="Pfam" id="PF26575">
    <property type="entry name" value="HHO5_N"/>
    <property type="match status" value="1"/>
</dbReference>
<dbReference type="AlphaFoldDB" id="A0A7N0TDL4"/>
<dbReference type="Pfam" id="PF00249">
    <property type="entry name" value="Myb_DNA-binding"/>
    <property type="match status" value="1"/>
</dbReference>
<dbReference type="InterPro" id="IPR009057">
    <property type="entry name" value="Homeodomain-like_sf"/>
</dbReference>
<proteinExistence type="predicted"/>
<keyword evidence="2" id="KW-0805">Transcription regulation</keyword>
<evidence type="ECO:0000256" key="1">
    <source>
        <dbReference type="ARBA" id="ARBA00004123"/>
    </source>
</evidence>
<feature type="compositionally biased region" description="Polar residues" evidence="6">
    <location>
        <begin position="310"/>
        <end position="321"/>
    </location>
</feature>
<evidence type="ECO:0000256" key="3">
    <source>
        <dbReference type="ARBA" id="ARBA00023125"/>
    </source>
</evidence>
<dbReference type="PANTHER" id="PTHR31003:SF3">
    <property type="entry name" value="HOMEODOMAIN-LIKE SUPERFAMILY PROTEIN-RELATED"/>
    <property type="match status" value="1"/>
</dbReference>
<evidence type="ECO:0000256" key="6">
    <source>
        <dbReference type="SAM" id="MobiDB-lite"/>
    </source>
</evidence>
<dbReference type="NCBIfam" id="TIGR01557">
    <property type="entry name" value="myb_SHAQKYF"/>
    <property type="match status" value="1"/>
</dbReference>
<keyword evidence="5" id="KW-0539">Nucleus</keyword>
<dbReference type="GO" id="GO:0003677">
    <property type="term" value="F:DNA binding"/>
    <property type="evidence" value="ECO:0007669"/>
    <property type="project" value="UniProtKB-KW"/>
</dbReference>
<dbReference type="SUPFAM" id="SSF46689">
    <property type="entry name" value="Homeodomain-like"/>
    <property type="match status" value="1"/>
</dbReference>
<organism evidence="8 9">
    <name type="scientific">Kalanchoe fedtschenkoi</name>
    <name type="common">Lavender scallops</name>
    <name type="synonym">South American air plant</name>
    <dbReference type="NCBI Taxonomy" id="63787"/>
    <lineage>
        <taxon>Eukaryota</taxon>
        <taxon>Viridiplantae</taxon>
        <taxon>Streptophyta</taxon>
        <taxon>Embryophyta</taxon>
        <taxon>Tracheophyta</taxon>
        <taxon>Spermatophyta</taxon>
        <taxon>Magnoliopsida</taxon>
        <taxon>eudicotyledons</taxon>
        <taxon>Gunneridae</taxon>
        <taxon>Pentapetalae</taxon>
        <taxon>Saxifragales</taxon>
        <taxon>Crassulaceae</taxon>
        <taxon>Kalanchoe</taxon>
    </lineage>
</organism>
<evidence type="ECO:0000313" key="9">
    <source>
        <dbReference type="Proteomes" id="UP000594263"/>
    </source>
</evidence>
<keyword evidence="4" id="KW-0804">Transcription</keyword>
<dbReference type="PROSITE" id="PS51294">
    <property type="entry name" value="HTH_MYB"/>
    <property type="match status" value="1"/>
</dbReference>
<keyword evidence="9" id="KW-1185">Reference proteome</keyword>
<evidence type="ECO:0000256" key="2">
    <source>
        <dbReference type="ARBA" id="ARBA00023015"/>
    </source>
</evidence>
<feature type="region of interest" description="Disordered" evidence="6">
    <location>
        <begin position="303"/>
        <end position="381"/>
    </location>
</feature>
<dbReference type="GO" id="GO:0005634">
    <property type="term" value="C:nucleus"/>
    <property type="evidence" value="ECO:0007669"/>
    <property type="project" value="UniProtKB-SubCell"/>
</dbReference>
<evidence type="ECO:0000313" key="8">
    <source>
        <dbReference type="EnsemblPlants" id="Kaladp0033s0259.1.v1.1"/>
    </source>
</evidence>
<accession>A0A7N0TDL4</accession>
<dbReference type="Gramene" id="Kaladp0033s0259.1.v1.1">
    <property type="protein sequence ID" value="Kaladp0033s0259.1.v1.1"/>
    <property type="gene ID" value="Kaladp0033s0259.v1.1"/>
</dbReference>
<dbReference type="PANTHER" id="PTHR31003">
    <property type="entry name" value="MYB FAMILY TRANSCRIPTION FACTOR"/>
    <property type="match status" value="1"/>
</dbReference>
<keyword evidence="3" id="KW-0238">DNA-binding</keyword>
<sequence>MEGCEGVVAMSLGFGSTGFMPRTIAEFVARISSIGNVQKRLSELDEYVGCLEEEMRKIHAFKRELPLCMLLLSDAIGYLKEQSRRWCKWGSGGGGSEVVEKVEIDLMKESVDESQVETAAGRNEDCGDKKTWMSSFQLWSCDLNAVSGCSSKLNQKVEEARKCKLGDLFPAAESKGDNVWASMKVGADCPVTLEEKKAAQPIVPELSLVTPGVCNLGRKLNVNGVAHRGSSSIQLSSTSVHQQSCRKQRRCWSPELHKAFVSALQQLGGPKVATPKQIRDLMRVDGLTNDEVKSHLQKYRLHIRRVPDPNKQTDSSASQSLGLPWNKDLIQSGESSKHSKDSESGSPPGPLELDIHPPGTSTSGGGDNMEPDEDENYCSYD</sequence>
<name>A0A7N0TDL4_KALFE</name>
<dbReference type="EnsemblPlants" id="Kaladp0033s0259.1.v1.1">
    <property type="protein sequence ID" value="Kaladp0033s0259.1.v1.1"/>
    <property type="gene ID" value="Kaladp0033s0259.v1.1"/>
</dbReference>
<dbReference type="InterPro" id="IPR044787">
    <property type="entry name" value="HHO5-like"/>
</dbReference>
<dbReference type="InterPro" id="IPR006447">
    <property type="entry name" value="Myb_dom_plants"/>
</dbReference>